<dbReference type="EMBL" id="CAXIXY010000003">
    <property type="protein sequence ID" value="CAL2075215.1"/>
    <property type="molecule type" value="Genomic_DNA"/>
</dbReference>
<proteinExistence type="predicted"/>
<name>A0ABP1EFQ0_9FLAO</name>
<accession>A0ABP1EFQ0</accession>
<dbReference type="SUPFAM" id="SSF55729">
    <property type="entry name" value="Acyl-CoA N-acyltransferases (Nat)"/>
    <property type="match status" value="1"/>
</dbReference>
<keyword evidence="2" id="KW-1185">Reference proteome</keyword>
<evidence type="ECO:0000313" key="2">
    <source>
        <dbReference type="Proteomes" id="UP001497416"/>
    </source>
</evidence>
<reference evidence="1 2" key="1">
    <citation type="submission" date="2024-05" db="EMBL/GenBank/DDBJ databases">
        <authorList>
            <person name="Duchaud E."/>
        </authorList>
    </citation>
    <scope>NUCLEOTIDE SEQUENCE [LARGE SCALE GENOMIC DNA]</scope>
    <source>
        <strain evidence="1">Ena-SAMPLE-TAB-13-05-2024-13:56:06:370-140302</strain>
    </source>
</reference>
<evidence type="ECO:0000313" key="1">
    <source>
        <dbReference type="EMBL" id="CAL2075215.1"/>
    </source>
</evidence>
<evidence type="ECO:0008006" key="3">
    <source>
        <dbReference type="Google" id="ProtNLM"/>
    </source>
</evidence>
<gene>
    <name evidence="1" type="ORF">T190607A01A_10153</name>
</gene>
<sequence length="301" mass="36221">MIRVVPRKRLNVEKYNDCIANSIQSNVFGFSWYLDEVADRWSVLVLDDYDAVMPIPWRRKFFIKYTYQPYWTIQLGIYSKEVVDENEFLIELFSEFKYTSLRMNASNSFSMFHPYHLQKRLQVISLKDTYDSIFSKYNRNRRRELKKAKQEDLVENWNDNPKKLIDLFQENVGKRVSKITSEDYLRLYKLMNICLEKKVGELLTIYNKENELISGAFFLKHKERVTELVCSSDFKNRNNGANTFMNDRAIFKYQRNYTLFDFGGSSMKNIAKYYESFGAEDETYIQLHRNKLPKLLRFFKR</sequence>
<protein>
    <recommendedName>
        <fullName evidence="3">Acetyltransferase (GNAT) family protein</fullName>
    </recommendedName>
</protein>
<dbReference type="RefSeq" id="WP_348709636.1">
    <property type="nucleotide sequence ID" value="NZ_CAXIXY010000003.1"/>
</dbReference>
<dbReference type="Proteomes" id="UP001497416">
    <property type="component" value="Unassembled WGS sequence"/>
</dbReference>
<comment type="caution">
    <text evidence="1">The sequence shown here is derived from an EMBL/GenBank/DDBJ whole genome shotgun (WGS) entry which is preliminary data.</text>
</comment>
<dbReference type="Gene3D" id="3.40.630.30">
    <property type="match status" value="1"/>
</dbReference>
<dbReference type="InterPro" id="IPR016181">
    <property type="entry name" value="Acyl_CoA_acyltransferase"/>
</dbReference>
<organism evidence="1 2">
    <name type="scientific">Tenacibaculum platacis</name>
    <dbReference type="NCBI Taxonomy" id="3137852"/>
    <lineage>
        <taxon>Bacteria</taxon>
        <taxon>Pseudomonadati</taxon>
        <taxon>Bacteroidota</taxon>
        <taxon>Flavobacteriia</taxon>
        <taxon>Flavobacteriales</taxon>
        <taxon>Flavobacteriaceae</taxon>
        <taxon>Tenacibaculum</taxon>
    </lineage>
</organism>